<dbReference type="AlphaFoldDB" id="A0A4P6U1N0"/>
<evidence type="ECO:0000313" key="7">
    <source>
        <dbReference type="Proteomes" id="UP000292547"/>
    </source>
</evidence>
<evidence type="ECO:0000313" key="6">
    <source>
        <dbReference type="EMBL" id="QBJ93869.1"/>
    </source>
</evidence>
<dbReference type="STRING" id="73044.GCA_000725795_00702"/>
<keyword evidence="1" id="KW-0001">2Fe-2S</keyword>
<feature type="domain" description="Rieske" evidence="5">
    <location>
        <begin position="185"/>
        <end position="281"/>
    </location>
</feature>
<dbReference type="EMBL" id="CP032229">
    <property type="protein sequence ID" value="QBJ93869.1"/>
    <property type="molecule type" value="Genomic_DNA"/>
</dbReference>
<evidence type="ECO:0000256" key="2">
    <source>
        <dbReference type="ARBA" id="ARBA00022723"/>
    </source>
</evidence>
<dbReference type="CDD" id="cd03467">
    <property type="entry name" value="Rieske"/>
    <property type="match status" value="1"/>
</dbReference>
<proteinExistence type="predicted"/>
<dbReference type="InterPro" id="IPR017941">
    <property type="entry name" value="Rieske_2Fe-2S"/>
</dbReference>
<gene>
    <name evidence="6" type="ORF">D0Z67_28775</name>
</gene>
<evidence type="ECO:0000259" key="5">
    <source>
        <dbReference type="PROSITE" id="PS51296"/>
    </source>
</evidence>
<dbReference type="GO" id="GO:0016705">
    <property type="term" value="F:oxidoreductase activity, acting on paired donors, with incorporation or reduction of molecular oxygen"/>
    <property type="evidence" value="ECO:0007669"/>
    <property type="project" value="UniProtKB-ARBA"/>
</dbReference>
<evidence type="ECO:0000256" key="4">
    <source>
        <dbReference type="ARBA" id="ARBA00023014"/>
    </source>
</evidence>
<dbReference type="GO" id="GO:0051537">
    <property type="term" value="F:2 iron, 2 sulfur cluster binding"/>
    <property type="evidence" value="ECO:0007669"/>
    <property type="project" value="UniProtKB-KW"/>
</dbReference>
<keyword evidence="3" id="KW-0408">Iron</keyword>
<dbReference type="RefSeq" id="WP_031179543.1">
    <property type="nucleotide sequence ID" value="NZ_CP032229.1"/>
</dbReference>
<keyword evidence="7" id="KW-1185">Reference proteome</keyword>
<dbReference type="Proteomes" id="UP000292547">
    <property type="component" value="Chromosome"/>
</dbReference>
<dbReference type="PANTHER" id="PTHR21496">
    <property type="entry name" value="FERREDOXIN-RELATED"/>
    <property type="match status" value="1"/>
</dbReference>
<organism evidence="6 7">
    <name type="scientific">Streptomyces seoulensis</name>
    <dbReference type="NCBI Taxonomy" id="73044"/>
    <lineage>
        <taxon>Bacteria</taxon>
        <taxon>Bacillati</taxon>
        <taxon>Actinomycetota</taxon>
        <taxon>Actinomycetes</taxon>
        <taxon>Kitasatosporales</taxon>
        <taxon>Streptomycetaceae</taxon>
        <taxon>Streptomyces</taxon>
    </lineage>
</organism>
<reference evidence="6 7" key="1">
    <citation type="submission" date="2018-08" db="EMBL/GenBank/DDBJ databases">
        <title>The complete genome sequence of Streptomyces seoulensis, a pioneer strain for nickel superoxide dismutase discovery.</title>
        <authorList>
            <person name="Shin J."/>
            <person name="Lee J.-S."/>
            <person name="Lee E.-J."/>
            <person name="Youn H.-D."/>
        </authorList>
    </citation>
    <scope>NUCLEOTIDE SEQUENCE [LARGE SCALE GENOMIC DNA]</scope>
    <source>
        <strain evidence="6 7">KCTC 9819</strain>
    </source>
</reference>
<evidence type="ECO:0000256" key="1">
    <source>
        <dbReference type="ARBA" id="ARBA00022714"/>
    </source>
</evidence>
<dbReference type="Pfam" id="PF09990">
    <property type="entry name" value="DUF2231"/>
    <property type="match status" value="1"/>
</dbReference>
<dbReference type="GO" id="GO:0004497">
    <property type="term" value="F:monooxygenase activity"/>
    <property type="evidence" value="ECO:0007669"/>
    <property type="project" value="UniProtKB-ARBA"/>
</dbReference>
<dbReference type="GeneID" id="300102901"/>
<dbReference type="InterPro" id="IPR036922">
    <property type="entry name" value="Rieske_2Fe-2S_sf"/>
</dbReference>
<keyword evidence="4" id="KW-0411">Iron-sulfur</keyword>
<protein>
    <submittedName>
        <fullName evidence="6">Rieske (2Fe-2S) protein</fullName>
    </submittedName>
</protein>
<dbReference type="OrthoDB" id="9795104at2"/>
<dbReference type="KEGG" id="sseo:D0Z67_28775"/>
<keyword evidence="2" id="KW-0479">Metal-binding</keyword>
<dbReference type="PANTHER" id="PTHR21496:SF23">
    <property type="entry name" value="3-PHENYLPROPIONATE_CINNAMIC ACID DIOXYGENASE FERREDOXIN SUBUNIT"/>
    <property type="match status" value="1"/>
</dbReference>
<dbReference type="Pfam" id="PF00355">
    <property type="entry name" value="Rieske"/>
    <property type="match status" value="1"/>
</dbReference>
<dbReference type="InterPro" id="IPR019251">
    <property type="entry name" value="DUF2231_TM"/>
</dbReference>
<dbReference type="GO" id="GO:0046872">
    <property type="term" value="F:metal ion binding"/>
    <property type="evidence" value="ECO:0007669"/>
    <property type="project" value="UniProtKB-KW"/>
</dbReference>
<dbReference type="Gene3D" id="2.102.10.10">
    <property type="entry name" value="Rieske [2Fe-2S] iron-sulphur domain"/>
    <property type="match status" value="1"/>
</dbReference>
<dbReference type="PROSITE" id="PS51296">
    <property type="entry name" value="RIESKE"/>
    <property type="match status" value="1"/>
</dbReference>
<dbReference type="SUPFAM" id="SSF50022">
    <property type="entry name" value="ISP domain"/>
    <property type="match status" value="1"/>
</dbReference>
<evidence type="ECO:0000256" key="3">
    <source>
        <dbReference type="ARBA" id="ARBA00023004"/>
    </source>
</evidence>
<accession>A0A4P6U1N0</accession>
<name>A0A4P6U1N0_STRSO</name>
<sequence>MPKQIEHVIRDIEGRTSLDALTGPAAKLVNKVTQPTAVKNALSGTWLGHALHPVLTDVPIGAWGMATVLDLTAGERGAVAARKLVGFGLLAVVPTAASGASDWADTIGGPQRVGLVHGMLNSAATVLQTASWVARLAGRRRAGVVLSGVGLGLTGASAYLGGHLSYVNGIGVNHTAFEEPNGKWTDVAALTALEEDKPLRVDAAGVPVVLVRHGSTVNALSATCTHAGGPLDEGTVDADGCLHCPWHGSAFRLSDGEVTRGPATVPQPDWDVKISQERVLVRAANA</sequence>